<organism evidence="2">
    <name type="scientific">hydrothermal vent metagenome</name>
    <dbReference type="NCBI Taxonomy" id="652676"/>
    <lineage>
        <taxon>unclassified sequences</taxon>
        <taxon>metagenomes</taxon>
        <taxon>ecological metagenomes</taxon>
    </lineage>
</organism>
<dbReference type="SUPFAM" id="SSF81301">
    <property type="entry name" value="Nucleotidyltransferase"/>
    <property type="match status" value="1"/>
</dbReference>
<protein>
    <recommendedName>
        <fullName evidence="1">Polymerase beta nucleotidyltransferase domain-containing protein</fullName>
    </recommendedName>
</protein>
<dbReference type="Pfam" id="PF18765">
    <property type="entry name" value="Polbeta"/>
    <property type="match status" value="1"/>
</dbReference>
<dbReference type="CDD" id="cd05403">
    <property type="entry name" value="NT_KNTase_like"/>
    <property type="match status" value="1"/>
</dbReference>
<dbReference type="PANTHER" id="PTHR37030:SF1">
    <property type="entry name" value="NUCLEOTIDYLTRANSFERASE"/>
    <property type="match status" value="1"/>
</dbReference>
<dbReference type="PANTHER" id="PTHR37030">
    <property type="entry name" value="NUCLEOTIDYLTRANSFERASE"/>
    <property type="match status" value="1"/>
</dbReference>
<gene>
    <name evidence="2" type="ORF">MNBD_CHLOROFLEXI01-4445</name>
</gene>
<dbReference type="InterPro" id="IPR043519">
    <property type="entry name" value="NT_sf"/>
</dbReference>
<dbReference type="EMBL" id="UOEU01000419">
    <property type="protein sequence ID" value="VAW33098.1"/>
    <property type="molecule type" value="Genomic_DNA"/>
</dbReference>
<evidence type="ECO:0000313" key="2">
    <source>
        <dbReference type="EMBL" id="VAW33098.1"/>
    </source>
</evidence>
<sequence>MIDEQRLKQTVQHIVEAAHPSRVILFGSYGRNEATENSDLDLMIIQPRVENQIEEMIHLRQILGSIGIGIDLLIYSEAEFERRRRVPGTVHYWAHREGRTLYEAAH</sequence>
<name>A0A3B0UQF0_9ZZZZ</name>
<dbReference type="InterPro" id="IPR041633">
    <property type="entry name" value="Polbeta"/>
</dbReference>
<accession>A0A3B0UQF0</accession>
<reference evidence="2" key="1">
    <citation type="submission" date="2018-06" db="EMBL/GenBank/DDBJ databases">
        <authorList>
            <person name="Zhirakovskaya E."/>
        </authorList>
    </citation>
    <scope>NUCLEOTIDE SEQUENCE</scope>
</reference>
<feature type="domain" description="Polymerase beta nucleotidyltransferase" evidence="1">
    <location>
        <begin position="13"/>
        <end position="79"/>
    </location>
</feature>
<evidence type="ECO:0000259" key="1">
    <source>
        <dbReference type="Pfam" id="PF18765"/>
    </source>
</evidence>
<dbReference type="Gene3D" id="3.30.460.10">
    <property type="entry name" value="Beta Polymerase, domain 2"/>
    <property type="match status" value="1"/>
</dbReference>
<dbReference type="AlphaFoldDB" id="A0A3B0UQF0"/>
<proteinExistence type="predicted"/>